<evidence type="ECO:0000313" key="2">
    <source>
        <dbReference type="EMBL" id="ADL12726.1"/>
    </source>
</evidence>
<dbReference type="Proteomes" id="UP000001661">
    <property type="component" value="Chromosome"/>
</dbReference>
<dbReference type="InterPro" id="IPR006750">
    <property type="entry name" value="YdcZ"/>
</dbReference>
<dbReference type="PANTHER" id="PTHR34821">
    <property type="entry name" value="INNER MEMBRANE PROTEIN YDCZ"/>
    <property type="match status" value="1"/>
</dbReference>
<dbReference type="AlphaFoldDB" id="D9QQD5"/>
<dbReference type="eggNOG" id="COG3238">
    <property type="taxonomic scope" value="Bacteria"/>
</dbReference>
<evidence type="ECO:0000256" key="1">
    <source>
        <dbReference type="SAM" id="Phobius"/>
    </source>
</evidence>
<dbReference type="PANTHER" id="PTHR34821:SF2">
    <property type="entry name" value="INNER MEMBRANE PROTEIN YDCZ"/>
    <property type="match status" value="1"/>
</dbReference>
<keyword evidence="3" id="KW-1185">Reference proteome</keyword>
<organism evidence="2 3">
    <name type="scientific">Acetohalobium arabaticum (strain ATCC 49924 / DSM 5501 / Z-7288)</name>
    <dbReference type="NCBI Taxonomy" id="574087"/>
    <lineage>
        <taxon>Bacteria</taxon>
        <taxon>Bacillati</taxon>
        <taxon>Bacillota</taxon>
        <taxon>Clostridia</taxon>
        <taxon>Halanaerobiales</taxon>
        <taxon>Halobacteroidaceae</taxon>
        <taxon>Acetohalobium</taxon>
    </lineage>
</organism>
<accession>D9QQD5</accession>
<sequence length="147" mass="16092">MTLIFMFFALLAGVIVTFQIGINSQLQLFLNNPVQAALVSFSVGTISLLLYSVIAGYDWPTLQEALQTPWWIWIGGVLGAIYVFSTIFLAPKLGATVLISLIITGQLITSLILDHYGFLGFPQQAINPWRILGVILLIIGAVLIRSN</sequence>
<dbReference type="GO" id="GO:0005886">
    <property type="term" value="C:plasma membrane"/>
    <property type="evidence" value="ECO:0007669"/>
    <property type="project" value="TreeGrafter"/>
</dbReference>
<evidence type="ECO:0000313" key="3">
    <source>
        <dbReference type="Proteomes" id="UP000001661"/>
    </source>
</evidence>
<reference evidence="2 3" key="1">
    <citation type="journal article" date="2010" name="Stand. Genomic Sci.">
        <title>Complete genome sequence of Acetohalobium arabaticum type strain (Z-7288).</title>
        <authorList>
            <person name="Sikorski J."/>
            <person name="Lapidus A."/>
            <person name="Chertkov O."/>
            <person name="Lucas S."/>
            <person name="Copeland A."/>
            <person name="Glavina Del Rio T."/>
            <person name="Nolan M."/>
            <person name="Tice H."/>
            <person name="Cheng J.F."/>
            <person name="Han C."/>
            <person name="Brambilla E."/>
            <person name="Pitluck S."/>
            <person name="Liolios K."/>
            <person name="Ivanova N."/>
            <person name="Mavromatis K."/>
            <person name="Mikhailova N."/>
            <person name="Pati A."/>
            <person name="Bruce D."/>
            <person name="Detter C."/>
            <person name="Tapia R."/>
            <person name="Goodwin L."/>
            <person name="Chen A."/>
            <person name="Palaniappan K."/>
            <person name="Land M."/>
            <person name="Hauser L."/>
            <person name="Chang Y.J."/>
            <person name="Jeffries C.D."/>
            <person name="Rohde M."/>
            <person name="Goker M."/>
            <person name="Spring S."/>
            <person name="Woyke T."/>
            <person name="Bristow J."/>
            <person name="Eisen J.A."/>
            <person name="Markowitz V."/>
            <person name="Hugenholtz P."/>
            <person name="Kyrpides N.C."/>
            <person name="Klenk H.P."/>
        </authorList>
    </citation>
    <scope>NUCLEOTIDE SEQUENCE [LARGE SCALE GENOMIC DNA]</scope>
    <source>
        <strain evidence="3">ATCC 49924 / DSM 5501 / Z-7288</strain>
    </source>
</reference>
<keyword evidence="1" id="KW-0472">Membrane</keyword>
<feature type="transmembrane region" description="Helical" evidence="1">
    <location>
        <begin position="125"/>
        <end position="144"/>
    </location>
</feature>
<evidence type="ECO:0008006" key="4">
    <source>
        <dbReference type="Google" id="ProtNLM"/>
    </source>
</evidence>
<keyword evidence="1" id="KW-0812">Transmembrane</keyword>
<dbReference type="OrthoDB" id="9789346at2"/>
<keyword evidence="1" id="KW-1133">Transmembrane helix</keyword>
<feature type="transmembrane region" description="Helical" evidence="1">
    <location>
        <begin position="97"/>
        <end position="119"/>
    </location>
</feature>
<feature type="transmembrane region" description="Helical" evidence="1">
    <location>
        <begin position="69"/>
        <end position="90"/>
    </location>
</feature>
<dbReference type="Pfam" id="PF04657">
    <property type="entry name" value="DMT_YdcZ"/>
    <property type="match status" value="1"/>
</dbReference>
<feature type="transmembrane region" description="Helical" evidence="1">
    <location>
        <begin position="6"/>
        <end position="24"/>
    </location>
</feature>
<feature type="transmembrane region" description="Helical" evidence="1">
    <location>
        <begin position="36"/>
        <end position="57"/>
    </location>
</feature>
<dbReference type="RefSeq" id="WP_013278172.1">
    <property type="nucleotide sequence ID" value="NC_014378.1"/>
</dbReference>
<dbReference type="STRING" id="574087.Acear_1207"/>
<protein>
    <recommendedName>
        <fullName evidence="4">DMT family transporter</fullName>
    </recommendedName>
</protein>
<name>D9QQD5_ACEAZ</name>
<dbReference type="EMBL" id="CP002105">
    <property type="protein sequence ID" value="ADL12726.1"/>
    <property type="molecule type" value="Genomic_DNA"/>
</dbReference>
<dbReference type="KEGG" id="aar:Acear_1207"/>
<proteinExistence type="predicted"/>
<dbReference type="HOGENOM" id="CLU_068878_1_1_9"/>
<gene>
    <name evidence="2" type="ordered locus">Acear_1207</name>
</gene>